<keyword evidence="3 7" id="KW-1134">Transmembrane beta strand</keyword>
<dbReference type="PROSITE" id="PS52016">
    <property type="entry name" value="TONB_DEPENDENT_REC_3"/>
    <property type="match status" value="1"/>
</dbReference>
<keyword evidence="2 7" id="KW-0813">Transport</keyword>
<dbReference type="Pfam" id="PF07715">
    <property type="entry name" value="Plug"/>
    <property type="match status" value="1"/>
</dbReference>
<comment type="caution">
    <text evidence="9">The sequence shown here is derived from an EMBL/GenBank/DDBJ whole genome shotgun (WGS) entry which is preliminary data.</text>
</comment>
<evidence type="ECO:0000259" key="8">
    <source>
        <dbReference type="Pfam" id="PF07715"/>
    </source>
</evidence>
<keyword evidence="9" id="KW-0675">Receptor</keyword>
<feature type="domain" description="TonB-dependent receptor plug" evidence="8">
    <location>
        <begin position="225"/>
        <end position="302"/>
    </location>
</feature>
<dbReference type="Gene3D" id="2.60.40.1120">
    <property type="entry name" value="Carboxypeptidase-like, regulatory domain"/>
    <property type="match status" value="1"/>
</dbReference>
<dbReference type="RefSeq" id="WP_125221108.1">
    <property type="nucleotide sequence ID" value="NZ_QUSX01000001.1"/>
</dbReference>
<evidence type="ECO:0000256" key="5">
    <source>
        <dbReference type="ARBA" id="ARBA00023136"/>
    </source>
</evidence>
<dbReference type="AlphaFoldDB" id="A0A3R8Q465"/>
<protein>
    <submittedName>
        <fullName evidence="9">TonB-dependent receptor</fullName>
    </submittedName>
</protein>
<evidence type="ECO:0000256" key="3">
    <source>
        <dbReference type="ARBA" id="ARBA00022452"/>
    </source>
</evidence>
<dbReference type="InterPro" id="IPR039426">
    <property type="entry name" value="TonB-dep_rcpt-like"/>
</dbReference>
<dbReference type="InterPro" id="IPR037066">
    <property type="entry name" value="Plug_dom_sf"/>
</dbReference>
<comment type="subcellular location">
    <subcellularLocation>
        <location evidence="1 7">Cell outer membrane</location>
        <topology evidence="1 7">Multi-pass membrane protein</topology>
    </subcellularLocation>
</comment>
<evidence type="ECO:0000256" key="7">
    <source>
        <dbReference type="PROSITE-ProRule" id="PRU01360"/>
    </source>
</evidence>
<reference evidence="10" key="1">
    <citation type="submission" date="2018-12" db="EMBL/GenBank/DDBJ databases">
        <title>Maribacter lutimaris sp. nov., isolated from marine sediment.</title>
        <authorList>
            <person name="Kim K.K."/>
        </authorList>
    </citation>
    <scope>NUCLEOTIDE SEQUENCE [LARGE SCALE GENOMIC DNA]</scope>
    <source>
        <strain evidence="10">PoM-212</strain>
    </source>
</reference>
<keyword evidence="4 7" id="KW-0812">Transmembrane</keyword>
<accession>A0A3R8Q465</accession>
<evidence type="ECO:0000256" key="6">
    <source>
        <dbReference type="ARBA" id="ARBA00023237"/>
    </source>
</evidence>
<gene>
    <name evidence="9" type="ORF">DZC72_01220</name>
</gene>
<dbReference type="InterPro" id="IPR012910">
    <property type="entry name" value="Plug_dom"/>
</dbReference>
<proteinExistence type="inferred from homology"/>
<organism evidence="9 10">
    <name type="scientific">Maribacter algicola</name>
    <dbReference type="NCBI Taxonomy" id="2498892"/>
    <lineage>
        <taxon>Bacteria</taxon>
        <taxon>Pseudomonadati</taxon>
        <taxon>Bacteroidota</taxon>
        <taxon>Flavobacteriia</taxon>
        <taxon>Flavobacteriales</taxon>
        <taxon>Flavobacteriaceae</taxon>
        <taxon>Maribacter</taxon>
    </lineage>
</organism>
<dbReference type="EMBL" id="QUSX01000001">
    <property type="protein sequence ID" value="RRQ49272.1"/>
    <property type="molecule type" value="Genomic_DNA"/>
</dbReference>
<evidence type="ECO:0000256" key="1">
    <source>
        <dbReference type="ARBA" id="ARBA00004571"/>
    </source>
</evidence>
<keyword evidence="5 7" id="KW-0472">Membrane</keyword>
<sequence>MRKAPLKTLSVHFVIVLLLFLMNNGWTQETSKPKIPVIGLLQELETEFNVKFSFADADLDGIELNRPNTNELEASIAHISAETPLQIEKLSDRYYSILLKNTISVCGMVLDNFEDNTIPGATVRVLDSDIAMITNMDGTFAFEEVPRTAVIQISHLGFKPYFISAEKLSYKSPCTSIALALSYQELEEVVVYKFLTDGLAKFSDGSIQMNTAEFGILPGLIEPDILQSAQSLPGIKSVDETVSDINIRGGTNDQNLIIWDGIKMYQSGHFFGLISAFNPYLTDKITVIKNGTSSIYGDGVSGVMDLRTKNEIQSTFYGGAGFNLISGDVYGQIPLAENLAVQFSGRRSVTDFLETPTYTTFSEKAFQDSEVRTDNDFYFYDFTGKLLYDIDRYHKVRLSLIHINNDLDNFTLSPDGNDATENSLDQINISFGGSLESEWTDNFHTQANVYYTQYRLTAFSITESATRQLYQNNLVKESSARLNTTYKLAPTLQWTNGYQFTETGIENITRINQPFFESSVKGVIRSHSVYSEFRFETEDKSLFAQIGGRLNYIANINTFEKVLVEPRLSISYEFAPNFKLEALGEFKSQYTNQIIDLEQNFLGLEKRRWTLADENLLPIVQGKQASLGFNYDENRLYVGIEGFYKNVTGINVYTQGFQNQNQFDGEIGEYLVKGVEFLINKKTNDYSAWFSYAYNDNKYTFNTLIPPSFPNNLELEHSFTLAGNYNYNDFKIGIGFNYRSGKPYTRPDVTNPLDTSTFPNEINYETPNSSSLPEYFRADASATYDFNLSKTLRASVGASVLNFTNRKNLLNTYYRLNESNEIETVQRVSLGVTPNASFRIRF</sequence>
<evidence type="ECO:0000256" key="4">
    <source>
        <dbReference type="ARBA" id="ARBA00022692"/>
    </source>
</evidence>
<dbReference type="Proteomes" id="UP000286990">
    <property type="component" value="Unassembled WGS sequence"/>
</dbReference>
<dbReference type="GO" id="GO:0009279">
    <property type="term" value="C:cell outer membrane"/>
    <property type="evidence" value="ECO:0007669"/>
    <property type="project" value="UniProtKB-SubCell"/>
</dbReference>
<dbReference type="InterPro" id="IPR036942">
    <property type="entry name" value="Beta-barrel_TonB_sf"/>
</dbReference>
<dbReference type="SUPFAM" id="SSF49464">
    <property type="entry name" value="Carboxypeptidase regulatory domain-like"/>
    <property type="match status" value="1"/>
</dbReference>
<dbReference type="Gene3D" id="2.40.170.20">
    <property type="entry name" value="TonB-dependent receptor, beta-barrel domain"/>
    <property type="match status" value="1"/>
</dbReference>
<comment type="similarity">
    <text evidence="7">Belongs to the TonB-dependent receptor family.</text>
</comment>
<dbReference type="OrthoDB" id="9803050at2"/>
<evidence type="ECO:0000313" key="9">
    <source>
        <dbReference type="EMBL" id="RRQ49272.1"/>
    </source>
</evidence>
<dbReference type="InterPro" id="IPR008969">
    <property type="entry name" value="CarboxyPept-like_regulatory"/>
</dbReference>
<dbReference type="Pfam" id="PF13715">
    <property type="entry name" value="CarbopepD_reg_2"/>
    <property type="match status" value="1"/>
</dbReference>
<evidence type="ECO:0000313" key="10">
    <source>
        <dbReference type="Proteomes" id="UP000286990"/>
    </source>
</evidence>
<keyword evidence="10" id="KW-1185">Reference proteome</keyword>
<evidence type="ECO:0000256" key="2">
    <source>
        <dbReference type="ARBA" id="ARBA00022448"/>
    </source>
</evidence>
<name>A0A3R8Q465_9FLAO</name>
<dbReference type="SUPFAM" id="SSF56935">
    <property type="entry name" value="Porins"/>
    <property type="match status" value="1"/>
</dbReference>
<keyword evidence="6 7" id="KW-0998">Cell outer membrane</keyword>
<dbReference type="Gene3D" id="2.170.130.10">
    <property type="entry name" value="TonB-dependent receptor, plug domain"/>
    <property type="match status" value="1"/>
</dbReference>